<dbReference type="InterPro" id="IPR013783">
    <property type="entry name" value="Ig-like_fold"/>
</dbReference>
<dbReference type="Gene3D" id="2.60.40.1110">
    <property type="match status" value="3"/>
</dbReference>
<evidence type="ECO:0000256" key="12">
    <source>
        <dbReference type="ARBA" id="ARBA00031076"/>
    </source>
</evidence>
<dbReference type="InterPro" id="IPR011839">
    <property type="entry name" value="Pullul_strch"/>
</dbReference>
<gene>
    <name evidence="15" type="ORF">BJ981_004656</name>
</gene>
<dbReference type="Pfam" id="PF17967">
    <property type="entry name" value="Pullulanase_N2"/>
    <property type="match status" value="1"/>
</dbReference>
<dbReference type="GO" id="GO:0004556">
    <property type="term" value="F:alpha-amylase activity"/>
    <property type="evidence" value="ECO:0007669"/>
    <property type="project" value="UniProtKB-EC"/>
</dbReference>
<evidence type="ECO:0000313" key="16">
    <source>
        <dbReference type="Proteomes" id="UP000588112"/>
    </source>
</evidence>
<dbReference type="Pfam" id="PF03714">
    <property type="entry name" value="PUD"/>
    <property type="match status" value="3"/>
</dbReference>
<dbReference type="Gene3D" id="2.60.40.1130">
    <property type="entry name" value="Rab geranylgeranyltransferase alpha-subunit, insert domain"/>
    <property type="match status" value="1"/>
</dbReference>
<evidence type="ECO:0000256" key="8">
    <source>
        <dbReference type="ARBA" id="ARBA00023965"/>
    </source>
</evidence>
<evidence type="ECO:0000256" key="3">
    <source>
        <dbReference type="ARBA" id="ARBA00012595"/>
    </source>
</evidence>
<evidence type="ECO:0000256" key="5">
    <source>
        <dbReference type="ARBA" id="ARBA00022801"/>
    </source>
</evidence>
<dbReference type="Pfam" id="PF11852">
    <property type="entry name" value="Pullul_strch_C"/>
    <property type="match status" value="1"/>
</dbReference>
<evidence type="ECO:0000313" key="15">
    <source>
        <dbReference type="EMBL" id="MBB5628957.1"/>
    </source>
</evidence>
<dbReference type="Proteomes" id="UP000588112">
    <property type="component" value="Unassembled WGS sequence"/>
</dbReference>
<dbReference type="SUPFAM" id="SSF49452">
    <property type="entry name" value="Starch-binding domain-like"/>
    <property type="match status" value="3"/>
</dbReference>
<comment type="catalytic activity">
    <reaction evidence="8">
        <text>Hydrolysis of (1-&gt;6)-alpha-D-glucosidic linkages in pullulan, amylopectin and glycogen, and in the alpha- and beta-limit dextrins of amylopectin and glycogen.</text>
        <dbReference type="EC" id="3.2.1.41"/>
    </reaction>
</comment>
<name>A0A7W9DRS8_9ACTN</name>
<dbReference type="Gene3D" id="2.60.40.1180">
    <property type="entry name" value="Golgi alpha-mannosidase II"/>
    <property type="match status" value="2"/>
</dbReference>
<keyword evidence="4 13" id="KW-0732">Signal</keyword>
<reference evidence="15 16" key="1">
    <citation type="submission" date="2020-08" db="EMBL/GenBank/DDBJ databases">
        <title>Sequencing the genomes of 1000 actinobacteria strains.</title>
        <authorList>
            <person name="Klenk H.-P."/>
        </authorList>
    </citation>
    <scope>NUCLEOTIDE SEQUENCE [LARGE SCALE GENOMIC DNA]</scope>
    <source>
        <strain evidence="15 16">DSM 45790</strain>
    </source>
</reference>
<dbReference type="CDD" id="cd02860">
    <property type="entry name" value="E_set_Pullulanase"/>
    <property type="match status" value="1"/>
</dbReference>
<protein>
    <recommendedName>
        <fullName evidence="11">1,4-alpha-D-glucan glucanohydrolase</fullName>
        <ecNumber evidence="3">3.2.1.1</ecNumber>
        <ecNumber evidence="9">3.2.1.41</ecNumber>
    </recommendedName>
    <alternativeName>
        <fullName evidence="10">Alpha-dextrin endo-1,6-alpha-glucosidase</fullName>
    </alternativeName>
    <alternativeName>
        <fullName evidence="12">Pullulan 6-glucanohydrolase</fullName>
    </alternativeName>
</protein>
<evidence type="ECO:0000259" key="14">
    <source>
        <dbReference type="SMART" id="SM00642"/>
    </source>
</evidence>
<dbReference type="GO" id="GO:0030246">
    <property type="term" value="F:carbohydrate binding"/>
    <property type="evidence" value="ECO:0007669"/>
    <property type="project" value="InterPro"/>
</dbReference>
<dbReference type="InterPro" id="IPR017853">
    <property type="entry name" value="GH"/>
</dbReference>
<dbReference type="InterPro" id="IPR006047">
    <property type="entry name" value="GH13_cat_dom"/>
</dbReference>
<dbReference type="InterPro" id="IPR024561">
    <property type="entry name" value="Pullul_strch_C"/>
</dbReference>
<comment type="catalytic activity">
    <reaction evidence="1">
        <text>Endohydrolysis of (1-&gt;4)-alpha-D-glucosidic linkages in polysaccharides containing three or more (1-&gt;4)-alpha-linked D-glucose units.</text>
        <dbReference type="EC" id="3.2.1.1"/>
    </reaction>
</comment>
<dbReference type="CDD" id="cd11339">
    <property type="entry name" value="AmyAc_bac_CMD_like_2"/>
    <property type="match status" value="1"/>
</dbReference>
<dbReference type="EC" id="3.2.1.41" evidence="9"/>
<comment type="caution">
    <text evidence="15">The sequence shown here is derived from an EMBL/GenBank/DDBJ whole genome shotgun (WGS) entry which is preliminary data.</text>
</comment>
<dbReference type="EC" id="3.2.1.1" evidence="3"/>
<proteinExistence type="inferred from homology"/>
<comment type="similarity">
    <text evidence="2">Belongs to the glycosyl hydrolase 13 family.</text>
</comment>
<dbReference type="EMBL" id="JACHBR010000001">
    <property type="protein sequence ID" value="MBB5628957.1"/>
    <property type="molecule type" value="Genomic_DNA"/>
</dbReference>
<dbReference type="InterPro" id="IPR004193">
    <property type="entry name" value="Glyco_hydro_13_N"/>
</dbReference>
<evidence type="ECO:0000256" key="6">
    <source>
        <dbReference type="ARBA" id="ARBA00022837"/>
    </source>
</evidence>
<dbReference type="SUPFAM" id="SSF51445">
    <property type="entry name" value="(Trans)glycosidases"/>
    <property type="match status" value="2"/>
</dbReference>
<accession>A0A7W9DRS8</accession>
<sequence>MAVLLAMALCVPLAGVSGLSPAAASAVAPARPLTATGPGTAPAGSAAAAGSGGVVVSSAPVGGGPVVSALSRGSGSGDGELARDAVRADLTRERFYFAMTDRFANGEAGNDRGGRGGDRLVTGFDPTDKGFYQGGDLAGLIGKLDYIKGLGSTALWLTPAFVNRPVQGVGAGASAGYHGYWITDFTSVDPHLGTNAQMRRLVREAHKRGMKVFLDIITNHTADVVDYAQKTYAYRSKGAYPYVDVDGKVFDDRAYAAGGTFPKVTADSFPYTPVAPTGVRKPAWLNDPTMYHNRGDSTFSGGETDEYGDFAGLDDLWTERPEVVQGMIDIYRTWVREAGVDGFRIDTAKHVNMEFWERFTPALHGYAARLGDERFFMFGEVYSGDPAVTSRYSTRGGMDATLDFPFQEAARSFAGGTAGADRLARLYAGDDYHTSARDNAASLPTFLGNHDMGRIGRFVAQDAPGASDAELLRRDLFAHELMYLTRGQPVVYYGDEQGFTGKGGDKDARQTMFASRTPDYLADDLIGTAATHAQDNFVPSHPLYQGIAALARLRDAHPALADGAQVERLASGGLYAFSRIGAKERVEYVVAVNNARTPATADVPTYSPGMEFARVYGTAAARLTSAADRTLRLTVPPLSAVVYRAAAALSVPAAGPAVSIALPGAEVRGAAGEPRIPVTATVPGAGFDQVTFAVRAGDGAWTVLGTDDAPTTTNGATRTFRVFHDLTGIAPGTQLTYKAVVKDSAGRYASAAATVTVAAPPDPGEPGAVRRDWLVVHYKRADYDGWGLHVWGDVERPTDWGSPVPFAGEDAYGRFAWVRLRPGATGVGILAHRGDEKDGGDRLVDPRRTGEVWLAEGRTETYGSRAAAQGYATVHYRRPDGDYDGWGLHLWGDGLAGGTATDWAKPRPPDGADSYGAFWKVPLKDAAAPLNFIVHKGDAKDPGPDQAFTPAARPEAYVNSGDARAHATRAAAENVAILHYRRPDGNHDGWGLHVWTGAAAPTDWAAPLAPAGADGFGVYFRVPLAEGATSLSYIFHKGDEKDLPSDQSLDLAAAGHEVWRLAGAEGHLLPQPAAPGADADLSKARAHWIDRGTLAWDVTPSASSRYAVAFSGKGDLRYDKGDLRGDVRLVRLLPGALTAAQKAAWPHLAAYAAFTVDPRDADLVAGALRGQVVAVERDASGALRAATGVQIPGVLDDLYAGAVSAPLGPAWSSGSPAVSVWAPTARKVELALYTGPAGGARTVHAMRRDDATGVWSARGTPAWKDRYYTFLVTVYAPAAGEVVTNEVTDPYSLALAADSARSRLVDLSDRALRPDGWADLRKPPPAHRPSIYELHVRDFSASDATVPAAERGTYAAFTRDSAGTRALRALAADGLTHVHLLPAFDFGSVPERRADRTEPSCDLAALPPDSGRQQECVAATAATDSFNWGYDPVHYTVPEGSYSTDPDGSRRVVEFRAMVAALNGAGLRVVMDVVYNHTYAAGQDPRSVLDRIVPGYYHRLLADGSVATSTCCANTAPEHAMMGRLVVDSVVTWAREYKVDGFRFDLMGHHPKANILAVRAALDRLTPARDGVDGRSVVLYGEGWNFGEVADGARFVQATQANMAGTGVGTFNDRLRDAVRGGGPFDADPRVQGFASGLAGAPNGSPANGGDEQRRARLLHYQDLIKVGLAGNLRDYRFTASSGAEVTGAQVDYNGSPAGYTAAPGEAVTYADAHDNETLFDALAYKLPQGTPMADRVRMQSVALAAVLLSQGVAFLHAGSERLRSKSLDRNSYDSGDWFNRLLWDCAAGNGFGAGLPPAADNAARWPYAGPLLADPALRPGCADIGAARARAGELLRIRSSSPAFSLGSREEVQRRLSFPTSGTGETPGVVTMHLDTAGLDPRWSSVTVVFNATPDERRQVVPALKGTRAALHPVQAASDDPVVRRSAFDPATGALTVPARTVAVFVQP</sequence>
<dbReference type="Gene3D" id="3.20.20.80">
    <property type="entry name" value="Glycosidases"/>
    <property type="match status" value="2"/>
</dbReference>
<evidence type="ECO:0000256" key="1">
    <source>
        <dbReference type="ARBA" id="ARBA00000548"/>
    </source>
</evidence>
<dbReference type="SUPFAM" id="SSF51011">
    <property type="entry name" value="Glycosyl hydrolase domain"/>
    <property type="match status" value="1"/>
</dbReference>
<dbReference type="CDD" id="cd10315">
    <property type="entry name" value="CBM41_pullulanase"/>
    <property type="match status" value="3"/>
</dbReference>
<organism evidence="15 16">
    <name type="scientific">Sphaerisporangium krabiense</name>
    <dbReference type="NCBI Taxonomy" id="763782"/>
    <lineage>
        <taxon>Bacteria</taxon>
        <taxon>Bacillati</taxon>
        <taxon>Actinomycetota</taxon>
        <taxon>Actinomycetes</taxon>
        <taxon>Streptosporangiales</taxon>
        <taxon>Streptosporangiaceae</taxon>
        <taxon>Sphaerisporangium</taxon>
    </lineage>
</organism>
<evidence type="ECO:0000256" key="9">
    <source>
        <dbReference type="ARBA" id="ARBA00024062"/>
    </source>
</evidence>
<dbReference type="InterPro" id="IPR005323">
    <property type="entry name" value="CBM41_pullulanase"/>
</dbReference>
<keyword evidence="7" id="KW-0326">Glycosidase</keyword>
<evidence type="ECO:0000256" key="7">
    <source>
        <dbReference type="ARBA" id="ARBA00023295"/>
    </source>
</evidence>
<dbReference type="CDD" id="cd11341">
    <property type="entry name" value="AmyAc_Pullulanase_LD-like"/>
    <property type="match status" value="1"/>
</dbReference>
<dbReference type="Gene3D" id="2.60.40.10">
    <property type="entry name" value="Immunoglobulins"/>
    <property type="match status" value="1"/>
</dbReference>
<dbReference type="GO" id="GO:0051060">
    <property type="term" value="F:pullulanase activity"/>
    <property type="evidence" value="ECO:0007669"/>
    <property type="project" value="UniProtKB-EC"/>
</dbReference>
<evidence type="ECO:0000256" key="10">
    <source>
        <dbReference type="ARBA" id="ARBA00029618"/>
    </source>
</evidence>
<dbReference type="PANTHER" id="PTHR43002">
    <property type="entry name" value="GLYCOGEN DEBRANCHING ENZYME"/>
    <property type="match status" value="1"/>
</dbReference>
<dbReference type="SMART" id="SM00642">
    <property type="entry name" value="Aamy"/>
    <property type="match status" value="1"/>
</dbReference>
<dbReference type="InterPro" id="IPR014756">
    <property type="entry name" value="Ig_E-set"/>
</dbReference>
<dbReference type="Pfam" id="PF02922">
    <property type="entry name" value="CBM_48"/>
    <property type="match status" value="1"/>
</dbReference>
<dbReference type="SUPFAM" id="SSF81296">
    <property type="entry name" value="E set domains"/>
    <property type="match status" value="2"/>
</dbReference>
<dbReference type="InterPro" id="IPR013780">
    <property type="entry name" value="Glyco_hydro_b"/>
</dbReference>
<feature type="domain" description="Glycosyl hydrolase family 13 catalytic" evidence="14">
    <location>
        <begin position="97"/>
        <end position="554"/>
    </location>
</feature>
<evidence type="ECO:0000256" key="4">
    <source>
        <dbReference type="ARBA" id="ARBA00022729"/>
    </source>
</evidence>
<evidence type="ECO:0000256" key="13">
    <source>
        <dbReference type="SAM" id="SignalP"/>
    </source>
</evidence>
<keyword evidence="5" id="KW-0378">Hydrolase</keyword>
<dbReference type="GO" id="GO:0005975">
    <property type="term" value="P:carbohydrate metabolic process"/>
    <property type="evidence" value="ECO:0007669"/>
    <property type="project" value="InterPro"/>
</dbReference>
<feature type="signal peptide" evidence="13">
    <location>
        <begin position="1"/>
        <end position="22"/>
    </location>
</feature>
<dbReference type="Pfam" id="PF00128">
    <property type="entry name" value="Alpha-amylase"/>
    <property type="match status" value="1"/>
</dbReference>
<dbReference type="NCBIfam" id="TIGR02103">
    <property type="entry name" value="pullul_strch"/>
    <property type="match status" value="1"/>
</dbReference>
<dbReference type="RefSeq" id="WP_311745685.1">
    <property type="nucleotide sequence ID" value="NZ_JACHBR010000001.1"/>
</dbReference>
<keyword evidence="16" id="KW-1185">Reference proteome</keyword>
<dbReference type="InterPro" id="IPR040671">
    <property type="entry name" value="Pullulanase_N2"/>
</dbReference>
<keyword evidence="6" id="KW-0106">Calcium</keyword>
<evidence type="ECO:0000256" key="2">
    <source>
        <dbReference type="ARBA" id="ARBA00008061"/>
    </source>
</evidence>
<dbReference type="InterPro" id="IPR013784">
    <property type="entry name" value="Carb-bd-like_fold"/>
</dbReference>
<evidence type="ECO:0000256" key="11">
    <source>
        <dbReference type="ARBA" id="ARBA00030238"/>
    </source>
</evidence>
<feature type="chain" id="PRO_5038691717" description="1,4-alpha-D-glucan glucanohydrolase" evidence="13">
    <location>
        <begin position="23"/>
        <end position="1949"/>
    </location>
</feature>